<sequence>MLKNYAKVAMRNIMRHKGYSFINIFGLSVGITAAILILLYAQGELSYDKMHTQADQTYLLYKQRITPTGTQDTYDTWVPTLDALKDEYSEVIDGVRVAENSLWLQVGEKRFNEPAILTDDTFLSIFNFELKAGNRDKVFENLNSIVISEEVGQRLFPNENPMGKMVSIASLGQDYIVSGVLAEPPYNSRLQPNVLLPIQSDPEYEGVVGNWGSSFLETYLLLQKDTDVQALEQRFEPFIAKIWDEQTAETTDFKLVNLLDLYDQLNGNRRYAYILLVVALVIVVIASINFMNLATARSMDRAREAGVRKVLGALRREMVMQYMVESLSISFLSLIIGFGLALLLLPQFNSMYNVELSLGFAKNIELLLGLVGLGLLIGIGAGLYPALYISSLKSVDSLKGKVLKSSKMSQAVRNTLVVVQFMFSILLIVGTLVLNKQVKFMKNQDMAFDKADLLVLPINQRDFPGEEEGQNGLASMRNNLSQNSAIVSLSASASVPGNFPGRFTFVVPDGFTPEQRLRMRYTYVDHDFFPNLKMEFTQGRNFLTNSEDDQSNAAIVNQSAFDAFGWEGIDGKYLNFGSRKMKVIGVVKDYNFESLANEVAPIIHFYRQPENAIHGFTVARIQSGRAQDALKLAEMEWARVLPSVPFDYYFLDDQFAQLYENEDRLTDAIGAFSIVAIIIASLGLLGLSSLITTQRTKEIGIRKVLGASVSSIVKELTKSFALLVLIAFVVSVPLAFWVLEGWLNDFAYKTDIGVVVFALALLCTFLVAILTIGIQTINAATKNPVTALRSE</sequence>
<dbReference type="EMBL" id="LRDB01000023">
    <property type="protein sequence ID" value="KYG76617.1"/>
    <property type="molecule type" value="Genomic_DNA"/>
</dbReference>
<dbReference type="OrthoDB" id="973745at2"/>
<keyword evidence="5 6" id="KW-0472">Membrane</keyword>
<feature type="domain" description="ABC3 transporter permease C-terminal" evidence="7">
    <location>
        <begin position="277"/>
        <end position="391"/>
    </location>
</feature>
<evidence type="ECO:0000313" key="9">
    <source>
        <dbReference type="EMBL" id="KYG76617.1"/>
    </source>
</evidence>
<feature type="domain" description="MacB-like periplasmic core" evidence="8">
    <location>
        <begin position="20"/>
        <end position="236"/>
    </location>
</feature>
<feature type="transmembrane region" description="Helical" evidence="6">
    <location>
        <begin position="21"/>
        <end position="41"/>
    </location>
</feature>
<reference evidence="9 10" key="1">
    <citation type="submission" date="2016-01" db="EMBL/GenBank/DDBJ databases">
        <title>Genome sequencing of Roseivirga echinicomitans KMM 6058.</title>
        <authorList>
            <person name="Selvaratnam C."/>
            <person name="Thevarajoo S."/>
            <person name="Goh K.M."/>
            <person name="Ee R."/>
            <person name="Chan K.-G."/>
            <person name="Chong C.S."/>
        </authorList>
    </citation>
    <scope>NUCLEOTIDE SEQUENCE [LARGE SCALE GENOMIC DNA]</scope>
    <source>
        <strain evidence="9 10">KMM 6058</strain>
    </source>
</reference>
<evidence type="ECO:0000256" key="4">
    <source>
        <dbReference type="ARBA" id="ARBA00022989"/>
    </source>
</evidence>
<dbReference type="GO" id="GO:0022857">
    <property type="term" value="F:transmembrane transporter activity"/>
    <property type="evidence" value="ECO:0007669"/>
    <property type="project" value="TreeGrafter"/>
</dbReference>
<evidence type="ECO:0000256" key="3">
    <source>
        <dbReference type="ARBA" id="ARBA00022692"/>
    </source>
</evidence>
<evidence type="ECO:0000256" key="5">
    <source>
        <dbReference type="ARBA" id="ARBA00023136"/>
    </source>
</evidence>
<dbReference type="PANTHER" id="PTHR30572:SF18">
    <property type="entry name" value="ABC-TYPE MACROLIDE FAMILY EXPORT SYSTEM PERMEASE COMPONENT 2"/>
    <property type="match status" value="1"/>
</dbReference>
<dbReference type="RefSeq" id="WP_068415930.1">
    <property type="nucleotide sequence ID" value="NZ_LRDB01000023.1"/>
</dbReference>
<dbReference type="GO" id="GO:0005886">
    <property type="term" value="C:plasma membrane"/>
    <property type="evidence" value="ECO:0007669"/>
    <property type="project" value="UniProtKB-SubCell"/>
</dbReference>
<feature type="transmembrane region" description="Helical" evidence="6">
    <location>
        <begin position="720"/>
        <end position="740"/>
    </location>
</feature>
<evidence type="ECO:0000313" key="10">
    <source>
        <dbReference type="Proteomes" id="UP000075615"/>
    </source>
</evidence>
<feature type="transmembrane region" description="Helical" evidence="6">
    <location>
        <begin position="271"/>
        <end position="293"/>
    </location>
</feature>
<keyword evidence="2" id="KW-1003">Cell membrane</keyword>
<dbReference type="InterPro" id="IPR050250">
    <property type="entry name" value="Macrolide_Exporter_MacB"/>
</dbReference>
<feature type="transmembrane region" description="Helical" evidence="6">
    <location>
        <begin position="752"/>
        <end position="774"/>
    </location>
</feature>
<evidence type="ECO:0000256" key="2">
    <source>
        <dbReference type="ARBA" id="ARBA00022475"/>
    </source>
</evidence>
<evidence type="ECO:0000256" key="6">
    <source>
        <dbReference type="SAM" id="Phobius"/>
    </source>
</evidence>
<dbReference type="Pfam" id="PF12704">
    <property type="entry name" value="MacB_PCD"/>
    <property type="match status" value="2"/>
</dbReference>
<feature type="domain" description="ABC3 transporter permease C-terminal" evidence="7">
    <location>
        <begin position="671"/>
        <end position="784"/>
    </location>
</feature>
<name>A0A150XD08_9BACT</name>
<keyword evidence="10" id="KW-1185">Reference proteome</keyword>
<protein>
    <recommendedName>
        <fullName evidence="11">ABC transporter permease</fullName>
    </recommendedName>
</protein>
<feature type="domain" description="MacB-like periplasmic core" evidence="8">
    <location>
        <begin position="427"/>
        <end position="591"/>
    </location>
</feature>
<evidence type="ECO:0008006" key="11">
    <source>
        <dbReference type="Google" id="ProtNLM"/>
    </source>
</evidence>
<proteinExistence type="predicted"/>
<feature type="transmembrane region" description="Helical" evidence="6">
    <location>
        <begin position="668"/>
        <end position="693"/>
    </location>
</feature>
<organism evidence="9 10">
    <name type="scientific">Roseivirga echinicomitans</name>
    <dbReference type="NCBI Taxonomy" id="296218"/>
    <lineage>
        <taxon>Bacteria</taxon>
        <taxon>Pseudomonadati</taxon>
        <taxon>Bacteroidota</taxon>
        <taxon>Cytophagia</taxon>
        <taxon>Cytophagales</taxon>
        <taxon>Roseivirgaceae</taxon>
        <taxon>Roseivirga</taxon>
    </lineage>
</organism>
<keyword evidence="4 6" id="KW-1133">Transmembrane helix</keyword>
<evidence type="ECO:0000256" key="1">
    <source>
        <dbReference type="ARBA" id="ARBA00004651"/>
    </source>
</evidence>
<dbReference type="Proteomes" id="UP000075615">
    <property type="component" value="Unassembled WGS sequence"/>
</dbReference>
<evidence type="ECO:0000259" key="7">
    <source>
        <dbReference type="Pfam" id="PF02687"/>
    </source>
</evidence>
<dbReference type="PANTHER" id="PTHR30572">
    <property type="entry name" value="MEMBRANE COMPONENT OF TRANSPORTER-RELATED"/>
    <property type="match status" value="1"/>
</dbReference>
<dbReference type="STRING" id="296218.AWN68_06205"/>
<dbReference type="InterPro" id="IPR003838">
    <property type="entry name" value="ABC3_permease_C"/>
</dbReference>
<gene>
    <name evidence="9" type="ORF">AWN68_06205</name>
</gene>
<accession>A0A150XD08</accession>
<dbReference type="AlphaFoldDB" id="A0A150XD08"/>
<feature type="transmembrane region" description="Helical" evidence="6">
    <location>
        <begin position="322"/>
        <end position="346"/>
    </location>
</feature>
<dbReference type="InterPro" id="IPR025857">
    <property type="entry name" value="MacB_PCD"/>
</dbReference>
<evidence type="ECO:0000259" key="8">
    <source>
        <dbReference type="Pfam" id="PF12704"/>
    </source>
</evidence>
<feature type="transmembrane region" description="Helical" evidence="6">
    <location>
        <begin position="411"/>
        <end position="434"/>
    </location>
</feature>
<feature type="transmembrane region" description="Helical" evidence="6">
    <location>
        <begin position="366"/>
        <end position="390"/>
    </location>
</feature>
<comment type="subcellular location">
    <subcellularLocation>
        <location evidence="1">Cell membrane</location>
        <topology evidence="1">Multi-pass membrane protein</topology>
    </subcellularLocation>
</comment>
<dbReference type="Pfam" id="PF02687">
    <property type="entry name" value="FtsX"/>
    <property type="match status" value="2"/>
</dbReference>
<keyword evidence="3 6" id="KW-0812">Transmembrane</keyword>
<comment type="caution">
    <text evidence="9">The sequence shown here is derived from an EMBL/GenBank/DDBJ whole genome shotgun (WGS) entry which is preliminary data.</text>
</comment>